<feature type="compositionally biased region" description="Basic and acidic residues" evidence="1">
    <location>
        <begin position="40"/>
        <end position="54"/>
    </location>
</feature>
<evidence type="ECO:0000256" key="1">
    <source>
        <dbReference type="SAM" id="MobiDB-lite"/>
    </source>
</evidence>
<evidence type="ECO:0000313" key="2">
    <source>
        <dbReference type="EMBL" id="KAG8193563.1"/>
    </source>
</evidence>
<feature type="compositionally biased region" description="Basic and acidic residues" evidence="1">
    <location>
        <begin position="92"/>
        <end position="106"/>
    </location>
</feature>
<sequence length="122" mass="13109">MMLSTNVVCGATCPLRTGMVPSEGVQHSPASRGPGSRVLPRSDSHRGSGKRPTDRGWYAPRTSAAPSRGGDWRISVSWPNSVPSPQASTSRKKGDESSKDKDDKNKNGQTSRKIKKPVPPKN</sequence>
<gene>
    <name evidence="2" type="ORF">JTE90_000203</name>
</gene>
<evidence type="ECO:0000313" key="3">
    <source>
        <dbReference type="Proteomes" id="UP000827092"/>
    </source>
</evidence>
<reference evidence="2 3" key="1">
    <citation type="journal article" date="2022" name="Nat. Ecol. Evol.">
        <title>A masculinizing supergene underlies an exaggerated male reproductive morph in a spider.</title>
        <authorList>
            <person name="Hendrickx F."/>
            <person name="De Corte Z."/>
            <person name="Sonet G."/>
            <person name="Van Belleghem S.M."/>
            <person name="Kostlbacher S."/>
            <person name="Vangestel C."/>
        </authorList>
    </citation>
    <scope>NUCLEOTIDE SEQUENCE [LARGE SCALE GENOMIC DNA]</scope>
    <source>
        <strain evidence="2">W744_W776</strain>
    </source>
</reference>
<dbReference type="AlphaFoldDB" id="A0AAV6VD18"/>
<accession>A0AAV6VD18</accession>
<feature type="region of interest" description="Disordered" evidence="1">
    <location>
        <begin position="1"/>
        <end position="122"/>
    </location>
</feature>
<proteinExistence type="predicted"/>
<protein>
    <submittedName>
        <fullName evidence="2">Uncharacterized protein</fullName>
    </submittedName>
</protein>
<name>A0AAV6VD18_9ARAC</name>
<keyword evidence="3" id="KW-1185">Reference proteome</keyword>
<comment type="caution">
    <text evidence="2">The sequence shown here is derived from an EMBL/GenBank/DDBJ whole genome shotgun (WGS) entry which is preliminary data.</text>
</comment>
<feature type="compositionally biased region" description="Polar residues" evidence="1">
    <location>
        <begin position="77"/>
        <end position="89"/>
    </location>
</feature>
<feature type="compositionally biased region" description="Basic residues" evidence="1">
    <location>
        <begin position="112"/>
        <end position="122"/>
    </location>
</feature>
<dbReference type="Proteomes" id="UP000827092">
    <property type="component" value="Unassembled WGS sequence"/>
</dbReference>
<organism evidence="2 3">
    <name type="scientific">Oedothorax gibbosus</name>
    <dbReference type="NCBI Taxonomy" id="931172"/>
    <lineage>
        <taxon>Eukaryota</taxon>
        <taxon>Metazoa</taxon>
        <taxon>Ecdysozoa</taxon>
        <taxon>Arthropoda</taxon>
        <taxon>Chelicerata</taxon>
        <taxon>Arachnida</taxon>
        <taxon>Araneae</taxon>
        <taxon>Araneomorphae</taxon>
        <taxon>Entelegynae</taxon>
        <taxon>Araneoidea</taxon>
        <taxon>Linyphiidae</taxon>
        <taxon>Erigoninae</taxon>
        <taxon>Oedothorax</taxon>
    </lineage>
</organism>
<dbReference type="EMBL" id="JAFNEN010000118">
    <property type="protein sequence ID" value="KAG8193563.1"/>
    <property type="molecule type" value="Genomic_DNA"/>
</dbReference>